<evidence type="ECO:0000313" key="3">
    <source>
        <dbReference type="Proteomes" id="UP000193083"/>
    </source>
</evidence>
<keyword evidence="1" id="KW-0732">Signal</keyword>
<keyword evidence="3" id="KW-1185">Reference proteome</keyword>
<dbReference type="RefSeq" id="WP_085465061.1">
    <property type="nucleotide sequence ID" value="NZ_FXBL01000004.1"/>
</dbReference>
<dbReference type="EMBL" id="FXBL01000004">
    <property type="protein sequence ID" value="SMH45430.1"/>
    <property type="molecule type" value="Genomic_DNA"/>
</dbReference>
<organism evidence="2 3">
    <name type="scientific">Mesorhizobium australicum</name>
    <dbReference type="NCBI Taxonomy" id="536018"/>
    <lineage>
        <taxon>Bacteria</taxon>
        <taxon>Pseudomonadati</taxon>
        <taxon>Pseudomonadota</taxon>
        <taxon>Alphaproteobacteria</taxon>
        <taxon>Hyphomicrobiales</taxon>
        <taxon>Phyllobacteriaceae</taxon>
        <taxon>Mesorhizobium</taxon>
    </lineage>
</organism>
<evidence type="ECO:0000256" key="1">
    <source>
        <dbReference type="SAM" id="SignalP"/>
    </source>
</evidence>
<dbReference type="AlphaFoldDB" id="A0A1X7P3L7"/>
<feature type="chain" id="PRO_5012846900" evidence="1">
    <location>
        <begin position="25"/>
        <end position="170"/>
    </location>
</feature>
<sequence length="170" mass="17607">MTGLTKLMLIAAVVAPMGGFAAHANDGDFLTSLEGSWAGKGTVKVRTNASPVNVNCTFKTDATDTSLSLEGKCRGLVIVSRAISADLTANGTSYKGTYTGAGTGVAGLNGQRSGDAINLGIRWAKEVNGDRSARMTVEKVGSNGLRLTTVDEDPETGERVVTSQIDLARL</sequence>
<reference evidence="3" key="1">
    <citation type="submission" date="2017-04" db="EMBL/GenBank/DDBJ databases">
        <authorList>
            <person name="Varghese N."/>
            <person name="Submissions S."/>
        </authorList>
    </citation>
    <scope>NUCLEOTIDE SEQUENCE [LARGE SCALE GENOMIC DNA]</scope>
    <source>
        <strain evidence="3">B5P</strain>
    </source>
</reference>
<feature type="signal peptide" evidence="1">
    <location>
        <begin position="1"/>
        <end position="24"/>
    </location>
</feature>
<dbReference type="Proteomes" id="UP000193083">
    <property type="component" value="Unassembled WGS sequence"/>
</dbReference>
<accession>A0A1X7P3L7</accession>
<evidence type="ECO:0000313" key="2">
    <source>
        <dbReference type="EMBL" id="SMH45430.1"/>
    </source>
</evidence>
<proteinExistence type="predicted"/>
<gene>
    <name evidence="2" type="ORF">SAMN02982922_3206</name>
</gene>
<name>A0A1X7P3L7_9HYPH</name>
<protein>
    <submittedName>
        <fullName evidence="2">Uncharacterized protein</fullName>
    </submittedName>
</protein>